<feature type="chain" id="PRO_5007509212" evidence="2">
    <location>
        <begin position="23"/>
        <end position="261"/>
    </location>
</feature>
<evidence type="ECO:0000259" key="4">
    <source>
        <dbReference type="SMART" id="SM00079"/>
    </source>
</evidence>
<dbReference type="PANTHER" id="PTHR35936:SF17">
    <property type="entry name" value="ARGININE-BINDING EXTRACELLULAR PROTEIN ARTP"/>
    <property type="match status" value="1"/>
</dbReference>
<evidence type="ECO:0000313" key="5">
    <source>
        <dbReference type="EMBL" id="AMW98990.1"/>
    </source>
</evidence>
<feature type="domain" description="Ionotropic glutamate receptor C-terminal" evidence="4">
    <location>
        <begin position="38"/>
        <end position="260"/>
    </location>
</feature>
<dbReference type="PROSITE" id="PS51257">
    <property type="entry name" value="PROKAR_LIPOPROTEIN"/>
    <property type="match status" value="1"/>
</dbReference>
<dbReference type="InterPro" id="IPR001320">
    <property type="entry name" value="Iontro_rcpt_C"/>
</dbReference>
<evidence type="ECO:0000256" key="2">
    <source>
        <dbReference type="SAM" id="SignalP"/>
    </source>
</evidence>
<dbReference type="SMART" id="SM00079">
    <property type="entry name" value="PBPe"/>
    <property type="match status" value="1"/>
</dbReference>
<reference evidence="6" key="2">
    <citation type="submission" date="2016-03" db="EMBL/GenBank/DDBJ databases">
        <authorList>
            <person name="Ploux O."/>
        </authorList>
    </citation>
    <scope>NUCLEOTIDE SEQUENCE [LARGE SCALE GENOMIC DNA]</scope>
    <source>
        <strain evidence="6">PP9</strain>
    </source>
</reference>
<dbReference type="InterPro" id="IPR001638">
    <property type="entry name" value="Solute-binding_3/MltF_N"/>
</dbReference>
<sequence>MKKWLFAAIALLAVLLVGCGTKDTEKNSDAQAENKEKVLVMGTAADYAPFEYIDAKVSDEIIGFDIDLAKAVMKKLGYQVQVKDMEFSSLIPALQANKVDFVLAGMTPNEERDKVVDFSSSYYDTKEYILTKKGSGIEKDSDLAGKVLGSQTASIQEKLAKTLAKKYKGVKLVSRDRIPELVQEVKLGRIDAIITEDIVADNYLKDNKDLTYYVIEEQEDQSKSAAFPEGSKLTEKFDRAMEELEKEGKVEELKNKWFKVK</sequence>
<dbReference type="GO" id="GO:0016020">
    <property type="term" value="C:membrane"/>
    <property type="evidence" value="ECO:0007669"/>
    <property type="project" value="InterPro"/>
</dbReference>
<dbReference type="Gene3D" id="3.40.190.10">
    <property type="entry name" value="Periplasmic binding protein-like II"/>
    <property type="match status" value="2"/>
</dbReference>
<keyword evidence="6" id="KW-1185">Reference proteome</keyword>
<dbReference type="SUPFAM" id="SSF53850">
    <property type="entry name" value="Periplasmic binding protein-like II"/>
    <property type="match status" value="1"/>
</dbReference>
<proteinExistence type="predicted"/>
<dbReference type="EMBL" id="CP014806">
    <property type="protein sequence ID" value="AMW98990.1"/>
    <property type="molecule type" value="Genomic_DNA"/>
</dbReference>
<dbReference type="KEGG" id="rst:ATY39_05675"/>
<dbReference type="RefSeq" id="WP_066787066.1">
    <property type="nucleotide sequence ID" value="NZ_CP014806.1"/>
</dbReference>
<gene>
    <name evidence="5" type="ORF">ATY39_05675</name>
</gene>
<evidence type="ECO:0000259" key="3">
    <source>
        <dbReference type="SMART" id="SM00062"/>
    </source>
</evidence>
<evidence type="ECO:0000313" key="6">
    <source>
        <dbReference type="Proteomes" id="UP000076021"/>
    </source>
</evidence>
<dbReference type="PANTHER" id="PTHR35936">
    <property type="entry name" value="MEMBRANE-BOUND LYTIC MUREIN TRANSGLYCOSYLASE F"/>
    <property type="match status" value="1"/>
</dbReference>
<dbReference type="AlphaFoldDB" id="A0A143HC37"/>
<organism evidence="5 6">
    <name type="scientific">Rummeliibacillus stabekisii</name>
    <dbReference type="NCBI Taxonomy" id="241244"/>
    <lineage>
        <taxon>Bacteria</taxon>
        <taxon>Bacillati</taxon>
        <taxon>Bacillota</taxon>
        <taxon>Bacilli</taxon>
        <taxon>Bacillales</taxon>
        <taxon>Caryophanaceae</taxon>
        <taxon>Rummeliibacillus</taxon>
    </lineage>
</organism>
<feature type="signal peptide" evidence="2">
    <location>
        <begin position="1"/>
        <end position="22"/>
    </location>
</feature>
<reference evidence="5 6" key="1">
    <citation type="journal article" date="2016" name="Genome Announc.">
        <title>Whole-Genome Sequence of Rummeliibacillus stabekisii Strain PP9 Isolated from Antarctic Soil.</title>
        <authorList>
            <person name="da Mota F.F."/>
            <person name="Vollu R.E."/>
            <person name="Jurelevicius D."/>
            <person name="Seldin L."/>
        </authorList>
    </citation>
    <scope>NUCLEOTIDE SEQUENCE [LARGE SCALE GENOMIC DNA]</scope>
    <source>
        <strain evidence="5 6">PP9</strain>
    </source>
</reference>
<dbReference type="Proteomes" id="UP000076021">
    <property type="component" value="Chromosome"/>
</dbReference>
<dbReference type="OrthoDB" id="9811552at2"/>
<feature type="domain" description="Solute-binding protein family 3/N-terminal" evidence="3">
    <location>
        <begin position="38"/>
        <end position="261"/>
    </location>
</feature>
<evidence type="ECO:0000256" key="1">
    <source>
        <dbReference type="ARBA" id="ARBA00022729"/>
    </source>
</evidence>
<accession>A0A143HC37</accession>
<name>A0A143HC37_9BACL</name>
<dbReference type="SMART" id="SM00062">
    <property type="entry name" value="PBPb"/>
    <property type="match status" value="1"/>
</dbReference>
<protein>
    <submittedName>
        <fullName evidence="5">ABC transporter substrate-binding protein</fullName>
    </submittedName>
</protein>
<dbReference type="GO" id="GO:0015276">
    <property type="term" value="F:ligand-gated monoatomic ion channel activity"/>
    <property type="evidence" value="ECO:0007669"/>
    <property type="project" value="InterPro"/>
</dbReference>
<dbReference type="Pfam" id="PF00497">
    <property type="entry name" value="SBP_bac_3"/>
    <property type="match status" value="1"/>
</dbReference>
<dbReference type="STRING" id="241244.ATY39_05675"/>
<keyword evidence="1 2" id="KW-0732">Signal</keyword>